<dbReference type="GO" id="GO:0008168">
    <property type="term" value="F:methyltransferase activity"/>
    <property type="evidence" value="ECO:0007669"/>
    <property type="project" value="UniProtKB-KW"/>
</dbReference>
<gene>
    <name evidence="3" type="ORF">H9L14_06515</name>
</gene>
<dbReference type="Gene3D" id="3.40.50.150">
    <property type="entry name" value="Vaccinia Virus protein VP39"/>
    <property type="match status" value="1"/>
</dbReference>
<dbReference type="SUPFAM" id="SSF53335">
    <property type="entry name" value="S-adenosyl-L-methionine-dependent methyltransferases"/>
    <property type="match status" value="1"/>
</dbReference>
<dbReference type="Pfam" id="PF13649">
    <property type="entry name" value="Methyltransf_25"/>
    <property type="match status" value="1"/>
</dbReference>
<keyword evidence="3" id="KW-0489">Methyltransferase</keyword>
<feature type="domain" description="Methyltransferase" evidence="2">
    <location>
        <begin position="66"/>
        <end position="159"/>
    </location>
</feature>
<dbReference type="InterPro" id="IPR029063">
    <property type="entry name" value="SAM-dependent_MTases_sf"/>
</dbReference>
<dbReference type="GO" id="GO:0032259">
    <property type="term" value="P:methylation"/>
    <property type="evidence" value="ECO:0007669"/>
    <property type="project" value="UniProtKB-KW"/>
</dbReference>
<evidence type="ECO:0000313" key="4">
    <source>
        <dbReference type="Proteomes" id="UP000516105"/>
    </source>
</evidence>
<keyword evidence="4" id="KW-1185">Reference proteome</keyword>
<evidence type="ECO:0000313" key="3">
    <source>
        <dbReference type="EMBL" id="QNP46717.1"/>
    </source>
</evidence>
<protein>
    <submittedName>
        <fullName evidence="3">Methyltransferase domain-containing protein</fullName>
    </submittedName>
</protein>
<organism evidence="3 4">
    <name type="scientific">Sphingomonas sediminicola</name>
    <dbReference type="NCBI Taxonomy" id="386874"/>
    <lineage>
        <taxon>Bacteria</taxon>
        <taxon>Pseudomonadati</taxon>
        <taxon>Pseudomonadota</taxon>
        <taxon>Alphaproteobacteria</taxon>
        <taxon>Sphingomonadales</taxon>
        <taxon>Sphingomonadaceae</taxon>
        <taxon>Sphingomonas</taxon>
    </lineage>
</organism>
<evidence type="ECO:0000259" key="2">
    <source>
        <dbReference type="Pfam" id="PF13649"/>
    </source>
</evidence>
<evidence type="ECO:0000256" key="1">
    <source>
        <dbReference type="ARBA" id="ARBA00022679"/>
    </source>
</evidence>
<keyword evidence="1" id="KW-0808">Transferase</keyword>
<dbReference type="RefSeq" id="WP_187709670.1">
    <property type="nucleotide sequence ID" value="NZ_CP060782.1"/>
</dbReference>
<dbReference type="InterPro" id="IPR041698">
    <property type="entry name" value="Methyltransf_25"/>
</dbReference>
<reference evidence="3 4" key="1">
    <citation type="submission" date="2020-08" db="EMBL/GenBank/DDBJ databases">
        <title>Genome sequence of Sphingomonas sediminicola KACC 15039T.</title>
        <authorList>
            <person name="Hyun D.-W."/>
            <person name="Bae J.-W."/>
        </authorList>
    </citation>
    <scope>NUCLEOTIDE SEQUENCE [LARGE SCALE GENOMIC DNA]</scope>
    <source>
        <strain evidence="3 4">KACC 15039</strain>
    </source>
</reference>
<dbReference type="Proteomes" id="UP000516105">
    <property type="component" value="Chromosome"/>
</dbReference>
<dbReference type="PANTHER" id="PTHR43861">
    <property type="entry name" value="TRANS-ACONITATE 2-METHYLTRANSFERASE-RELATED"/>
    <property type="match status" value="1"/>
</dbReference>
<dbReference type="CDD" id="cd02440">
    <property type="entry name" value="AdoMet_MTases"/>
    <property type="match status" value="1"/>
</dbReference>
<name>A0ABX6TA22_9SPHN</name>
<proteinExistence type="predicted"/>
<accession>A0ABX6TA22</accession>
<sequence>MLNTDKAWEKLGKRDPYFGVLADEKFSMNKILENRDEFFQTGRQTIAHIIKRYETHFGSFPRGRALDHGCGVGRLALPLTQEFENVLGLDVSPSMIAEARTNAEQFGVANVQFLLADDELSNALGQFDFVTSYMVLQHIPVRRGLPIISRLIDKVSPGGGFHIHFSLRSDGLASRSLWWASHHIPGVKIWQNICAGRDWNAPGMQMNNYRLNKIAMIMAAHSIGESALLTEHHGKFLTCSLIGKKPDRD</sequence>
<dbReference type="EMBL" id="CP060782">
    <property type="protein sequence ID" value="QNP46717.1"/>
    <property type="molecule type" value="Genomic_DNA"/>
</dbReference>